<evidence type="ECO:0000256" key="1">
    <source>
        <dbReference type="SAM" id="Phobius"/>
    </source>
</evidence>
<reference evidence="2" key="1">
    <citation type="journal article" date="2021" name="Proc. Natl. Acad. Sci. U.S.A.">
        <title>A Catalog of Tens of Thousands of Viruses from Human Metagenomes Reveals Hidden Associations with Chronic Diseases.</title>
        <authorList>
            <person name="Tisza M.J."/>
            <person name="Buck C.B."/>
        </authorList>
    </citation>
    <scope>NUCLEOTIDE SEQUENCE</scope>
    <source>
        <strain evidence="2">Ct3es5</strain>
    </source>
</reference>
<keyword evidence="1" id="KW-1133">Transmembrane helix</keyword>
<protein>
    <submittedName>
        <fullName evidence="2">Holin</fullName>
    </submittedName>
</protein>
<evidence type="ECO:0000313" key="2">
    <source>
        <dbReference type="EMBL" id="DAE10317.1"/>
    </source>
</evidence>
<feature type="transmembrane region" description="Helical" evidence="1">
    <location>
        <begin position="6"/>
        <end position="28"/>
    </location>
</feature>
<accession>A0A8S5PV29</accession>
<dbReference type="EMBL" id="BK015507">
    <property type="protein sequence ID" value="DAE10317.1"/>
    <property type="molecule type" value="Genomic_DNA"/>
</dbReference>
<proteinExistence type="predicted"/>
<keyword evidence="1" id="KW-0812">Transmembrane</keyword>
<organism evidence="2">
    <name type="scientific">Siphoviridae sp. ct3es5</name>
    <dbReference type="NCBI Taxonomy" id="2825322"/>
    <lineage>
        <taxon>Viruses</taxon>
        <taxon>Duplodnaviria</taxon>
        <taxon>Heunggongvirae</taxon>
        <taxon>Uroviricota</taxon>
        <taxon>Caudoviricetes</taxon>
    </lineage>
</organism>
<name>A0A8S5PV29_9CAUD</name>
<sequence length="122" mass="13653">MNAEQIVSLIVAILAGLSTCIPLAYKLVQYVQKATQEKNWAALLGLVIKLMEEAEQKFADGATRKEWVMAMVQTSAEYINYPVDTEALGNLIDSLCDMTKIVNYEEIPALEPVKEETENEQQ</sequence>
<keyword evidence="1" id="KW-0472">Membrane</keyword>